<dbReference type="EMBL" id="AEXO01000099">
    <property type="protein sequence ID" value="EGC85348.1"/>
    <property type="molecule type" value="Genomic_DNA"/>
</dbReference>
<keyword evidence="2" id="KW-1185">Reference proteome</keyword>
<organism evidence="1 2">
    <name type="scientific">Prevotella denticola CRIS 18C-A</name>
    <dbReference type="NCBI Taxonomy" id="944557"/>
    <lineage>
        <taxon>Bacteria</taxon>
        <taxon>Pseudomonadati</taxon>
        <taxon>Bacteroidota</taxon>
        <taxon>Bacteroidia</taxon>
        <taxon>Bacteroidales</taxon>
        <taxon>Prevotellaceae</taxon>
        <taxon>Prevotella</taxon>
    </lineage>
</organism>
<sequence length="55" mass="6113">MKGRHSNIIPECYVDTVLVQVISGLKGINHQSTCSQVASTVEKKFNGIMSTYRQD</sequence>
<dbReference type="AlphaFoldDB" id="F0HA14"/>
<name>F0HA14_9BACT</name>
<evidence type="ECO:0000313" key="1">
    <source>
        <dbReference type="EMBL" id="EGC85348.1"/>
    </source>
</evidence>
<evidence type="ECO:0000313" key="2">
    <source>
        <dbReference type="Proteomes" id="UP000003155"/>
    </source>
</evidence>
<reference evidence="1 2" key="1">
    <citation type="submission" date="2011-02" db="EMBL/GenBank/DDBJ databases">
        <authorList>
            <person name="Durkin A.S."/>
            <person name="Madupu R."/>
            <person name="Torralba M."/>
            <person name="Gillis M."/>
            <person name="Methe B."/>
            <person name="Sutton G."/>
            <person name="Nelson K.E."/>
        </authorList>
    </citation>
    <scope>NUCLEOTIDE SEQUENCE [LARGE SCALE GENOMIC DNA]</scope>
    <source>
        <strain evidence="1 2">CRIS 18C-A</strain>
    </source>
</reference>
<proteinExistence type="predicted"/>
<accession>F0HA14</accession>
<comment type="caution">
    <text evidence="1">The sequence shown here is derived from an EMBL/GenBank/DDBJ whole genome shotgun (WGS) entry which is preliminary data.</text>
</comment>
<protein>
    <submittedName>
        <fullName evidence="1">Uncharacterized protein</fullName>
    </submittedName>
</protein>
<gene>
    <name evidence="1" type="ORF">HMPREF9303_1135</name>
</gene>
<dbReference type="Proteomes" id="UP000003155">
    <property type="component" value="Unassembled WGS sequence"/>
</dbReference>